<proteinExistence type="predicted"/>
<dbReference type="Proteomes" id="UP000287385">
    <property type="component" value="Unassembled WGS sequence"/>
</dbReference>
<evidence type="ECO:0000313" key="1">
    <source>
        <dbReference type="EMBL" id="GCD64436.1"/>
    </source>
</evidence>
<dbReference type="EMBL" id="BDEV01000238">
    <property type="protein sequence ID" value="GCD64436.1"/>
    <property type="molecule type" value="Genomic_DNA"/>
</dbReference>
<organism evidence="1 2">
    <name type="scientific">Acetobacter pasteurianus NBRC 3278</name>
    <dbReference type="NCBI Taxonomy" id="1226660"/>
    <lineage>
        <taxon>Bacteria</taxon>
        <taxon>Pseudomonadati</taxon>
        <taxon>Pseudomonadota</taxon>
        <taxon>Alphaproteobacteria</taxon>
        <taxon>Acetobacterales</taxon>
        <taxon>Acetobacteraceae</taxon>
        <taxon>Acetobacter</taxon>
    </lineage>
</organism>
<protein>
    <submittedName>
        <fullName evidence="1">Uncharacterized protein</fullName>
    </submittedName>
</protein>
<sequence>MGLTLRRILLTTELLEAARVRADALPIFQNSHRKEQANLVGCIGEIVFDADFSHLRQFRVIL</sequence>
<dbReference type="AlphaFoldDB" id="A0A401X9D9"/>
<accession>A0A401X9D9</accession>
<keyword evidence="2" id="KW-1185">Reference proteome</keyword>
<reference evidence="1 2" key="1">
    <citation type="submission" date="2016-06" db="EMBL/GenBank/DDBJ databases">
        <title>Acetobacter pasteurianus NBRC 3278 whole genome sequencing project.</title>
        <authorList>
            <person name="Matsutani M."/>
            <person name="Shiwa Y."/>
            <person name="Okamoto-Kainuma A."/>
            <person name="Ishikawa M."/>
            <person name="Koizumi Y."/>
            <person name="Yoshikawa H."/>
            <person name="Yakushi T."/>
            <person name="Matsushita K."/>
        </authorList>
    </citation>
    <scope>NUCLEOTIDE SEQUENCE [LARGE SCALE GENOMIC DNA]</scope>
    <source>
        <strain evidence="1 2">NBRC 3278</strain>
    </source>
</reference>
<comment type="caution">
    <text evidence="1">The sequence shown here is derived from an EMBL/GenBank/DDBJ whole genome shotgun (WGS) entry which is preliminary data.</text>
</comment>
<evidence type="ECO:0000313" key="2">
    <source>
        <dbReference type="Proteomes" id="UP000287385"/>
    </source>
</evidence>
<gene>
    <name evidence="1" type="ORF">NBRC3278_3529</name>
</gene>
<name>A0A401X9D9_ACEPA</name>